<dbReference type="PROSITE" id="PS50206">
    <property type="entry name" value="RHODANESE_3"/>
    <property type="match status" value="1"/>
</dbReference>
<dbReference type="OrthoDB" id="361797at2759"/>
<dbReference type="InterPro" id="IPR036873">
    <property type="entry name" value="Rhodanese-like_dom_sf"/>
</dbReference>
<proteinExistence type="predicted"/>
<keyword evidence="4" id="KW-1185">Reference proteome</keyword>
<dbReference type="Gene3D" id="3.40.250.10">
    <property type="entry name" value="Rhodanese-like domain"/>
    <property type="match status" value="1"/>
</dbReference>
<reference evidence="3" key="1">
    <citation type="journal article" date="2020" name="Stud. Mycol.">
        <title>101 Dothideomycetes genomes: a test case for predicting lifestyles and emergence of pathogens.</title>
        <authorList>
            <person name="Haridas S."/>
            <person name="Albert R."/>
            <person name="Binder M."/>
            <person name="Bloem J."/>
            <person name="Labutti K."/>
            <person name="Salamov A."/>
            <person name="Andreopoulos B."/>
            <person name="Baker S."/>
            <person name="Barry K."/>
            <person name="Bills G."/>
            <person name="Bluhm B."/>
            <person name="Cannon C."/>
            <person name="Castanera R."/>
            <person name="Culley D."/>
            <person name="Daum C."/>
            <person name="Ezra D."/>
            <person name="Gonzalez J."/>
            <person name="Henrissat B."/>
            <person name="Kuo A."/>
            <person name="Liang C."/>
            <person name="Lipzen A."/>
            <person name="Lutzoni F."/>
            <person name="Magnuson J."/>
            <person name="Mondo S."/>
            <person name="Nolan M."/>
            <person name="Ohm R."/>
            <person name="Pangilinan J."/>
            <person name="Park H.-J."/>
            <person name="Ramirez L."/>
            <person name="Alfaro M."/>
            <person name="Sun H."/>
            <person name="Tritt A."/>
            <person name="Yoshinaga Y."/>
            <person name="Zwiers L.-H."/>
            <person name="Turgeon B."/>
            <person name="Goodwin S."/>
            <person name="Spatafora J."/>
            <person name="Crous P."/>
            <person name="Grigoriev I."/>
        </authorList>
    </citation>
    <scope>NUCLEOTIDE SEQUENCE</scope>
    <source>
        <strain evidence="3">HMLAC05119</strain>
    </source>
</reference>
<evidence type="ECO:0000313" key="3">
    <source>
        <dbReference type="EMBL" id="KAF1921975.1"/>
    </source>
</evidence>
<sequence>MTTRQHLLVDVRSPAEFATGPLTTSVAPTVNIQHHLIHQLPAIYAARHGIAVSKHDSITLYCRSGRRSFLALQTLRELGYLRVRDIGGLDAARAVLAGEEEEERVKDDGDDARQKVGAGEAG</sequence>
<evidence type="ECO:0000256" key="1">
    <source>
        <dbReference type="SAM" id="MobiDB-lite"/>
    </source>
</evidence>
<dbReference type="SUPFAM" id="SSF52821">
    <property type="entry name" value="Rhodanese/Cell cycle control phosphatase"/>
    <property type="match status" value="1"/>
</dbReference>
<evidence type="ECO:0000313" key="4">
    <source>
        <dbReference type="Proteomes" id="UP000800096"/>
    </source>
</evidence>
<feature type="non-terminal residue" evidence="3">
    <location>
        <position position="122"/>
    </location>
</feature>
<feature type="domain" description="Rhodanese" evidence="2">
    <location>
        <begin position="2"/>
        <end position="100"/>
    </location>
</feature>
<feature type="region of interest" description="Disordered" evidence="1">
    <location>
        <begin position="98"/>
        <end position="122"/>
    </location>
</feature>
<dbReference type="Pfam" id="PF00581">
    <property type="entry name" value="Rhodanese"/>
    <property type="match status" value="1"/>
</dbReference>
<dbReference type="InterPro" id="IPR001763">
    <property type="entry name" value="Rhodanese-like_dom"/>
</dbReference>
<dbReference type="PANTHER" id="PTHR45431">
    <property type="entry name" value="RHODANESE-LIKE DOMAIN-CONTAINING PROTEIN 15, CHLOROPLASTIC"/>
    <property type="match status" value="1"/>
</dbReference>
<dbReference type="EMBL" id="ML979132">
    <property type="protein sequence ID" value="KAF1921975.1"/>
    <property type="molecule type" value="Genomic_DNA"/>
</dbReference>
<dbReference type="PANTHER" id="PTHR45431:SF3">
    <property type="entry name" value="RHODANESE-LIKE DOMAIN-CONTAINING PROTEIN 15, CHLOROPLASTIC"/>
    <property type="match status" value="1"/>
</dbReference>
<evidence type="ECO:0000259" key="2">
    <source>
        <dbReference type="PROSITE" id="PS50206"/>
    </source>
</evidence>
<dbReference type="AlphaFoldDB" id="A0A6A5R1M6"/>
<dbReference type="CDD" id="cd00158">
    <property type="entry name" value="RHOD"/>
    <property type="match status" value="1"/>
</dbReference>
<dbReference type="InterPro" id="IPR052367">
    <property type="entry name" value="Thiosulfate_ST/Rhodanese-like"/>
</dbReference>
<dbReference type="Proteomes" id="UP000800096">
    <property type="component" value="Unassembled WGS sequence"/>
</dbReference>
<gene>
    <name evidence="3" type="ORF">BDU57DRAFT_402895</name>
</gene>
<accession>A0A6A5R1M6</accession>
<feature type="compositionally biased region" description="Basic and acidic residues" evidence="1">
    <location>
        <begin position="103"/>
        <end position="114"/>
    </location>
</feature>
<name>A0A6A5R1M6_AMPQU</name>
<organism evidence="3 4">
    <name type="scientific">Ampelomyces quisqualis</name>
    <name type="common">Powdery mildew agent</name>
    <dbReference type="NCBI Taxonomy" id="50730"/>
    <lineage>
        <taxon>Eukaryota</taxon>
        <taxon>Fungi</taxon>
        <taxon>Dikarya</taxon>
        <taxon>Ascomycota</taxon>
        <taxon>Pezizomycotina</taxon>
        <taxon>Dothideomycetes</taxon>
        <taxon>Pleosporomycetidae</taxon>
        <taxon>Pleosporales</taxon>
        <taxon>Pleosporineae</taxon>
        <taxon>Phaeosphaeriaceae</taxon>
        <taxon>Ampelomyces</taxon>
    </lineage>
</organism>
<protein>
    <recommendedName>
        <fullName evidence="2">Rhodanese domain-containing protein</fullName>
    </recommendedName>
</protein>